<keyword evidence="4 8" id="KW-1003">Cell membrane</keyword>
<comment type="caution">
    <text evidence="9">The sequence shown here is derived from an EMBL/GenBank/DDBJ whole genome shotgun (WGS) entry which is preliminary data.</text>
</comment>
<dbReference type="AlphaFoldDB" id="A0A8J7SAM2"/>
<feature type="transmembrane region" description="Helical" evidence="8">
    <location>
        <begin position="288"/>
        <end position="305"/>
    </location>
</feature>
<sequence>MRFAYCALFGNRIIHHAVVEFPNQSAILTELPYIPGCVQSPSPIHPYKTRTGSSLVQKPLDSLFFLIITAIAAAAFFIKGLTGFGPALIFIPVGALFFAPQSVIVASSFLDLIAGLLMWRTVRSVQSLPFLAGIIAAMAAGTAAGVFLLSYFPADTFRVLLGLAVFILGLWFAVFRTKMSPGKLEAQLPEKCDRKDIGFAGASGVLGGLFGISGPPIIWHLGRRFQMHVFRDLLIVVFVFAAVARIVSFSVAGLVTTEAVTFFAAGMPGLLAGLYIGNRVFLKIDEVLFSRVVGTVLILFAVLLII</sequence>
<evidence type="ECO:0000256" key="6">
    <source>
        <dbReference type="ARBA" id="ARBA00022989"/>
    </source>
</evidence>
<evidence type="ECO:0000256" key="2">
    <source>
        <dbReference type="ARBA" id="ARBA00009142"/>
    </source>
</evidence>
<name>A0A8J7SAM2_9BACT</name>
<comment type="similarity">
    <text evidence="2 8">Belongs to the 4-toluene sulfonate uptake permease (TSUP) (TC 2.A.102) family.</text>
</comment>
<evidence type="ECO:0000256" key="3">
    <source>
        <dbReference type="ARBA" id="ARBA00022448"/>
    </source>
</evidence>
<feature type="transmembrane region" description="Helical" evidence="8">
    <location>
        <begin position="159"/>
        <end position="177"/>
    </location>
</feature>
<feature type="transmembrane region" description="Helical" evidence="8">
    <location>
        <begin position="259"/>
        <end position="276"/>
    </location>
</feature>
<proteinExistence type="inferred from homology"/>
<protein>
    <recommendedName>
        <fullName evidence="8">Probable membrane transporter protein</fullName>
    </recommendedName>
</protein>
<dbReference type="PANTHER" id="PTHR30269">
    <property type="entry name" value="TRANSMEMBRANE PROTEIN YFCA"/>
    <property type="match status" value="1"/>
</dbReference>
<organism evidence="9 10">
    <name type="scientific">Natronogracilivirga saccharolytica</name>
    <dbReference type="NCBI Taxonomy" id="2812953"/>
    <lineage>
        <taxon>Bacteria</taxon>
        <taxon>Pseudomonadati</taxon>
        <taxon>Balneolota</taxon>
        <taxon>Balneolia</taxon>
        <taxon>Balneolales</taxon>
        <taxon>Cyclonatronaceae</taxon>
        <taxon>Natronogracilivirga</taxon>
    </lineage>
</organism>
<evidence type="ECO:0000256" key="7">
    <source>
        <dbReference type="ARBA" id="ARBA00023136"/>
    </source>
</evidence>
<gene>
    <name evidence="9" type="ORF">NATSA_12680</name>
</gene>
<evidence type="ECO:0000256" key="5">
    <source>
        <dbReference type="ARBA" id="ARBA00022692"/>
    </source>
</evidence>
<dbReference type="Pfam" id="PF01925">
    <property type="entry name" value="TauE"/>
    <property type="match status" value="1"/>
</dbReference>
<accession>A0A8J7SAM2</accession>
<evidence type="ECO:0000313" key="10">
    <source>
        <dbReference type="Proteomes" id="UP000673975"/>
    </source>
</evidence>
<evidence type="ECO:0000256" key="1">
    <source>
        <dbReference type="ARBA" id="ARBA00004651"/>
    </source>
</evidence>
<dbReference type="PANTHER" id="PTHR30269:SF38">
    <property type="entry name" value="SULFITE EXPORTER TAUE_SAFE"/>
    <property type="match status" value="1"/>
</dbReference>
<keyword evidence="6 8" id="KW-1133">Transmembrane helix</keyword>
<dbReference type="EMBL" id="JAFIDN010000011">
    <property type="protein sequence ID" value="MBP3193523.1"/>
    <property type="molecule type" value="Genomic_DNA"/>
</dbReference>
<feature type="transmembrane region" description="Helical" evidence="8">
    <location>
        <begin position="197"/>
        <end position="221"/>
    </location>
</feature>
<evidence type="ECO:0000313" key="9">
    <source>
        <dbReference type="EMBL" id="MBP3193523.1"/>
    </source>
</evidence>
<dbReference type="InterPro" id="IPR002781">
    <property type="entry name" value="TM_pro_TauE-like"/>
</dbReference>
<keyword evidence="3" id="KW-0813">Transport</keyword>
<feature type="transmembrane region" description="Helical" evidence="8">
    <location>
        <begin position="130"/>
        <end position="152"/>
    </location>
</feature>
<dbReference type="GO" id="GO:0005886">
    <property type="term" value="C:plasma membrane"/>
    <property type="evidence" value="ECO:0007669"/>
    <property type="project" value="UniProtKB-SubCell"/>
</dbReference>
<keyword evidence="10" id="KW-1185">Reference proteome</keyword>
<keyword evidence="7 8" id="KW-0472">Membrane</keyword>
<keyword evidence="5 8" id="KW-0812">Transmembrane</keyword>
<dbReference type="InterPro" id="IPR052017">
    <property type="entry name" value="TSUP"/>
</dbReference>
<feature type="transmembrane region" description="Helical" evidence="8">
    <location>
        <begin position="63"/>
        <end position="81"/>
    </location>
</feature>
<feature type="transmembrane region" description="Helical" evidence="8">
    <location>
        <begin position="88"/>
        <end position="110"/>
    </location>
</feature>
<comment type="subcellular location">
    <subcellularLocation>
        <location evidence="1 8">Cell membrane</location>
        <topology evidence="1 8">Multi-pass membrane protein</topology>
    </subcellularLocation>
</comment>
<reference evidence="9" key="1">
    <citation type="submission" date="2021-02" db="EMBL/GenBank/DDBJ databases">
        <title>Natronogracilivirga saccharolytica gen. nov. sp. nov. a new anaerobic, haloalkiliphilic carbohydrate-fermenting bacterium from soda lake and proposing of Cyclonatronumiaceae fam. nov. in the phylum Balneolaeota.</title>
        <authorList>
            <person name="Zhilina T.N."/>
            <person name="Sorokin D.Y."/>
            <person name="Zavarzina D.G."/>
            <person name="Toshchakov S.V."/>
            <person name="Kublanov I.V."/>
        </authorList>
    </citation>
    <scope>NUCLEOTIDE SEQUENCE</scope>
    <source>
        <strain evidence="9">Z-1702</strain>
    </source>
</reference>
<evidence type="ECO:0000256" key="4">
    <source>
        <dbReference type="ARBA" id="ARBA00022475"/>
    </source>
</evidence>
<dbReference type="Proteomes" id="UP000673975">
    <property type="component" value="Unassembled WGS sequence"/>
</dbReference>
<evidence type="ECO:0000256" key="8">
    <source>
        <dbReference type="RuleBase" id="RU363041"/>
    </source>
</evidence>
<feature type="transmembrane region" description="Helical" evidence="8">
    <location>
        <begin position="233"/>
        <end position="253"/>
    </location>
</feature>